<reference evidence="43" key="1">
    <citation type="submission" date="2013-04" db="EMBL/GenBank/DDBJ databases">
        <authorList>
            <person name="Qu J."/>
            <person name="Murali S.C."/>
            <person name="Bandaranaike D."/>
            <person name="Bellair M."/>
            <person name="Blankenburg K."/>
            <person name="Chao H."/>
            <person name="Dinh H."/>
            <person name="Doddapaneni H."/>
            <person name="Downs B."/>
            <person name="Dugan-Rocha S."/>
            <person name="Elkadiri S."/>
            <person name="Gnanaolivu R.D."/>
            <person name="Hernandez B."/>
            <person name="Javaid M."/>
            <person name="Jayaseelan J.C."/>
            <person name="Lee S."/>
            <person name="Li M."/>
            <person name="Ming W."/>
            <person name="Munidasa M."/>
            <person name="Muniz J."/>
            <person name="Nguyen L."/>
            <person name="Ongeri F."/>
            <person name="Osuji N."/>
            <person name="Pu L.-L."/>
            <person name="Puazo M."/>
            <person name="Qu C."/>
            <person name="Quiroz J."/>
            <person name="Raj R."/>
            <person name="Weissenberger G."/>
            <person name="Xin Y."/>
            <person name="Zou X."/>
            <person name="Han Y."/>
            <person name="Richards S."/>
            <person name="Worley K."/>
            <person name="Muzny D."/>
            <person name="Gibbs R."/>
        </authorList>
    </citation>
    <scope>NUCLEOTIDE SEQUENCE</scope>
    <source>
        <strain evidence="43">Sampled in the wild</strain>
    </source>
</reference>
<evidence type="ECO:0000256" key="31">
    <source>
        <dbReference type="ARBA" id="ARBA00048374"/>
    </source>
</evidence>
<comment type="catalytic activity">
    <reaction evidence="42">
        <text>2-(9Z-octadecenoyl)-glycerol + H2O = glycerol + (9Z)-octadecenoate + H(+)</text>
        <dbReference type="Rhea" id="RHEA:38491"/>
        <dbReference type="ChEBI" id="CHEBI:15377"/>
        <dbReference type="ChEBI" id="CHEBI:15378"/>
        <dbReference type="ChEBI" id="CHEBI:17754"/>
        <dbReference type="ChEBI" id="CHEBI:30823"/>
        <dbReference type="ChEBI" id="CHEBI:73990"/>
    </reaction>
    <physiologicalReaction direction="left-to-right" evidence="42">
        <dbReference type="Rhea" id="RHEA:38492"/>
    </physiologicalReaction>
</comment>
<comment type="catalytic activity">
    <reaction evidence="32">
        <text>1,2,3-tri-(9Z-octadecenoyl)-glycerol + H2O = di-(9Z)-octadecenoylglycerol + (9Z)-octadecenoate + H(+)</text>
        <dbReference type="Rhea" id="RHEA:38575"/>
        <dbReference type="ChEBI" id="CHEBI:15377"/>
        <dbReference type="ChEBI" id="CHEBI:15378"/>
        <dbReference type="ChEBI" id="CHEBI:30823"/>
        <dbReference type="ChEBI" id="CHEBI:53753"/>
        <dbReference type="ChEBI" id="CHEBI:75945"/>
    </reaction>
    <physiologicalReaction direction="left-to-right" evidence="32">
        <dbReference type="Rhea" id="RHEA:38576"/>
    </physiologicalReaction>
</comment>
<evidence type="ECO:0000256" key="5">
    <source>
        <dbReference type="ARBA" id="ARBA00022692"/>
    </source>
</evidence>
<comment type="catalytic activity">
    <reaction evidence="30">
        <text>1-hexadecanoyl-2-(9Z,12Z-octadecadienoyl)-sn-glycero-3-phosphocholine + H2O = 2-(9Z,12Z-octadecadienoyl)-sn-glycero-3-phosphocholine + hexadecanoate + H(+)</text>
        <dbReference type="Rhea" id="RHEA:40971"/>
        <dbReference type="ChEBI" id="CHEBI:7896"/>
        <dbReference type="ChEBI" id="CHEBI:15377"/>
        <dbReference type="ChEBI" id="CHEBI:15378"/>
        <dbReference type="ChEBI" id="CHEBI:73002"/>
        <dbReference type="ChEBI" id="CHEBI:76084"/>
    </reaction>
    <physiologicalReaction direction="left-to-right" evidence="30">
        <dbReference type="Rhea" id="RHEA:40972"/>
    </physiologicalReaction>
</comment>
<evidence type="ECO:0000256" key="4">
    <source>
        <dbReference type="ARBA" id="ARBA00022475"/>
    </source>
</evidence>
<keyword evidence="8" id="KW-0378">Hydrolase</keyword>
<evidence type="ECO:0000256" key="6">
    <source>
        <dbReference type="ARBA" id="ARBA00022729"/>
    </source>
</evidence>
<evidence type="ECO:0000313" key="43">
    <source>
        <dbReference type="EMBL" id="KAG8230956.1"/>
    </source>
</evidence>
<dbReference type="PANTHER" id="PTHR21325:SF31">
    <property type="entry name" value="GH22081P-RELATED"/>
    <property type="match status" value="1"/>
</dbReference>
<comment type="catalytic activity">
    <reaction evidence="31">
        <text>1-octadecanoyl-2-(9Z,12Z)-octadecadienoyl-sn-glycerol + H2O = 1-octadecanoyl-sn-glycerol + (9Z,12Z)-octadecadienoate + H(+)</text>
        <dbReference type="Rhea" id="RHEA:40927"/>
        <dbReference type="ChEBI" id="CHEBI:15377"/>
        <dbReference type="ChEBI" id="CHEBI:15378"/>
        <dbReference type="ChEBI" id="CHEBI:30245"/>
        <dbReference type="ChEBI" id="CHEBI:75550"/>
        <dbReference type="ChEBI" id="CHEBI:77097"/>
    </reaction>
    <physiologicalReaction direction="left-to-right" evidence="31">
        <dbReference type="Rhea" id="RHEA:40928"/>
    </physiologicalReaction>
</comment>
<evidence type="ECO:0000256" key="12">
    <source>
        <dbReference type="ARBA" id="ARBA00023180"/>
    </source>
</evidence>
<evidence type="ECO:0000256" key="39">
    <source>
        <dbReference type="ARBA" id="ARBA00048939"/>
    </source>
</evidence>
<keyword evidence="44" id="KW-1185">Reference proteome</keyword>
<evidence type="ECO:0000256" key="26">
    <source>
        <dbReference type="ARBA" id="ARBA00048015"/>
    </source>
</evidence>
<evidence type="ECO:0000256" key="28">
    <source>
        <dbReference type="ARBA" id="ARBA00048058"/>
    </source>
</evidence>
<evidence type="ECO:0000256" key="3">
    <source>
        <dbReference type="ARBA" id="ARBA00015133"/>
    </source>
</evidence>
<evidence type="ECO:0000256" key="32">
    <source>
        <dbReference type="ARBA" id="ARBA00048386"/>
    </source>
</evidence>
<dbReference type="OrthoDB" id="10265800at2759"/>
<dbReference type="EMBL" id="KZ308519">
    <property type="protein sequence ID" value="KAG8230956.1"/>
    <property type="molecule type" value="Genomic_DNA"/>
</dbReference>
<evidence type="ECO:0000256" key="35">
    <source>
        <dbReference type="ARBA" id="ARBA00048656"/>
    </source>
</evidence>
<comment type="catalytic activity">
    <reaction evidence="25">
        <text>2,3-di-(9Z)-octadecenoyl-sn-glycerol + H2O = 3-(9Z-octadecenoyl)-sn-glycerol + (9Z)-octadecenoate + H(+)</text>
        <dbReference type="Rhea" id="RHEA:42604"/>
        <dbReference type="ChEBI" id="CHEBI:15377"/>
        <dbReference type="ChEBI" id="CHEBI:15378"/>
        <dbReference type="ChEBI" id="CHEBI:30823"/>
        <dbReference type="ChEBI" id="CHEBI:75824"/>
        <dbReference type="ChEBI" id="CHEBI:75938"/>
    </reaction>
    <physiologicalReaction direction="left-to-right" evidence="25">
        <dbReference type="Rhea" id="RHEA:42605"/>
    </physiologicalReaction>
</comment>
<evidence type="ECO:0000256" key="10">
    <source>
        <dbReference type="ARBA" id="ARBA00023098"/>
    </source>
</evidence>
<evidence type="ECO:0000256" key="29">
    <source>
        <dbReference type="ARBA" id="ARBA00048227"/>
    </source>
</evidence>
<dbReference type="FunFam" id="3.40.50.1110:FF:000005">
    <property type="entry name" value="Phospholipase B1"/>
    <property type="match status" value="1"/>
</dbReference>
<dbReference type="CDD" id="cd01824">
    <property type="entry name" value="Phospholipase_B_like"/>
    <property type="match status" value="1"/>
</dbReference>
<evidence type="ECO:0000256" key="41">
    <source>
        <dbReference type="ARBA" id="ARBA00049372"/>
    </source>
</evidence>
<keyword evidence="5" id="KW-0812">Transmembrane</keyword>
<comment type="subcellular location">
    <subcellularLocation>
        <location evidence="1">Apical cell membrane</location>
        <topology evidence="1">Single-pass type I membrane protein</topology>
    </subcellularLocation>
</comment>
<evidence type="ECO:0000256" key="37">
    <source>
        <dbReference type="ARBA" id="ARBA00048869"/>
    </source>
</evidence>
<dbReference type="GO" id="GO:0004623">
    <property type="term" value="F:phospholipase A2 activity"/>
    <property type="evidence" value="ECO:0007669"/>
    <property type="project" value="UniProtKB-EC"/>
</dbReference>
<evidence type="ECO:0000256" key="40">
    <source>
        <dbReference type="ARBA" id="ARBA00049363"/>
    </source>
</evidence>
<sequence length="403" mass="46186">MLIFASLSFSEIFSEGTTYLNWEARSYSYPPDDLYKILQNKTQPTFPCDARKFKWRSDTRPTSVHKLRPGDIDVIAAMGDSLTSANLARERTVLGLPIQDRGVSFTGGGEGTWHNITTLPNIIKLFNPKLNGYALGRGDFASYGAQLNVAISAAYDDDLFTQVKLFMKKMYQNPQIDYKNDWKLLSIMIGDNDVCSSHCYDKKRHSALAHKLHLQRALDYLYDNVPRLFVNVLSILDPTISARIPTTNVCEMFRRVFCNCLYQYSDFNEGVVQVASLVQEYQNAEEELVNSGRYNGREDFTVELQPFFQVLNAPKKIGDPEKPKLLELIASELPIWTPECFHLNQRGHAVASVQLWNNMLEPVGFKAKRIEDVLVHEYRCPTEKNPYFFTKKNTKHFLTKGYQ</sequence>
<evidence type="ECO:0000256" key="36">
    <source>
        <dbReference type="ARBA" id="ARBA00048699"/>
    </source>
</evidence>
<dbReference type="PANTHER" id="PTHR21325">
    <property type="entry name" value="PHOSPHOLIPASE B, PLB1"/>
    <property type="match status" value="1"/>
</dbReference>
<dbReference type="Proteomes" id="UP000792457">
    <property type="component" value="Unassembled WGS sequence"/>
</dbReference>
<evidence type="ECO:0000256" key="19">
    <source>
        <dbReference type="ARBA" id="ARBA00033022"/>
    </source>
</evidence>
<evidence type="ECO:0000256" key="23">
    <source>
        <dbReference type="ARBA" id="ARBA00047438"/>
    </source>
</evidence>
<comment type="catalytic activity">
    <reaction evidence="37">
        <text>1,3-dihexadecanoyl-2-(9Z-octadecenoyl)glycerol + H2O = 1,3-dihexadecanoylglycerol + (9Z)-octadecenoate + H(+)</text>
        <dbReference type="Rhea" id="RHEA:40983"/>
        <dbReference type="ChEBI" id="CHEBI:15377"/>
        <dbReference type="ChEBI" id="CHEBI:15378"/>
        <dbReference type="ChEBI" id="CHEBI:30823"/>
        <dbReference type="ChEBI" id="CHEBI:75688"/>
        <dbReference type="ChEBI" id="CHEBI:77619"/>
    </reaction>
    <physiologicalReaction direction="left-to-right" evidence="37">
        <dbReference type="Rhea" id="RHEA:40984"/>
    </physiologicalReaction>
</comment>
<comment type="catalytic activity">
    <reaction evidence="41">
        <text>1,3-di-(9Z-octadecenoyl)-glycerol + H2O = 1-(9Z-octadecenoyl)-glycerol + (9Z)-octadecenoate + H(+)</text>
        <dbReference type="Rhea" id="RHEA:39939"/>
        <dbReference type="ChEBI" id="CHEBI:15377"/>
        <dbReference type="ChEBI" id="CHEBI:15378"/>
        <dbReference type="ChEBI" id="CHEBI:30823"/>
        <dbReference type="ChEBI" id="CHEBI:75342"/>
        <dbReference type="ChEBI" id="CHEBI:75735"/>
    </reaction>
    <physiologicalReaction direction="left-to-right" evidence="41">
        <dbReference type="Rhea" id="RHEA:39940"/>
    </physiologicalReaction>
</comment>
<comment type="catalytic activity">
    <reaction evidence="36">
        <text>1-hexadecanoyl-2-(9Z-octadecenoyl)-sn-glycero-3-phosphocholine + H2O = 1-hexadecanoyl-sn-glycero-3-phosphocholine + (9Z)-octadecenoate + H(+)</text>
        <dbReference type="Rhea" id="RHEA:38779"/>
        <dbReference type="ChEBI" id="CHEBI:15377"/>
        <dbReference type="ChEBI" id="CHEBI:15378"/>
        <dbReference type="ChEBI" id="CHEBI:30823"/>
        <dbReference type="ChEBI" id="CHEBI:72998"/>
        <dbReference type="ChEBI" id="CHEBI:73001"/>
    </reaction>
    <physiologicalReaction direction="left-to-right" evidence="36">
        <dbReference type="Rhea" id="RHEA:38780"/>
    </physiologicalReaction>
</comment>
<gene>
    <name evidence="43" type="ORF">J437_LFUL010843</name>
</gene>
<evidence type="ECO:0000256" key="34">
    <source>
        <dbReference type="ARBA" id="ARBA00048613"/>
    </source>
</evidence>
<comment type="catalytic activity">
    <reaction evidence="21">
        <text>1-hexadecanoyl-2-(9Z)-octadecenoyl-3-octadecanoyl-sn-glycerol + H2O = 2-(9Z-octadecenoyl)-3-octadecanoyl-sn-glycerol + hexadecanoate + H(+)</text>
        <dbReference type="Rhea" id="RHEA:41107"/>
        <dbReference type="ChEBI" id="CHEBI:7896"/>
        <dbReference type="ChEBI" id="CHEBI:15377"/>
        <dbReference type="ChEBI" id="CHEBI:15378"/>
        <dbReference type="ChEBI" id="CHEBI:75558"/>
        <dbReference type="ChEBI" id="CHEBI:77623"/>
    </reaction>
    <physiologicalReaction direction="left-to-right" evidence="21">
        <dbReference type="Rhea" id="RHEA:41108"/>
    </physiologicalReaction>
</comment>
<protein>
    <recommendedName>
        <fullName evidence="3">Phospholipase B1, membrane-associated</fullName>
    </recommendedName>
    <alternativeName>
        <fullName evidence="16">Lysophospholipase</fullName>
    </alternativeName>
    <alternativeName>
        <fullName evidence="17">Phospholipase A2</fullName>
    </alternativeName>
    <alternativeName>
        <fullName evidence="19">Phospholipase B/lipase</fullName>
    </alternativeName>
    <alternativeName>
        <fullName evidence="18">Triacylglycerol lipase</fullName>
    </alternativeName>
</protein>
<comment type="catalytic activity">
    <reaction evidence="38">
        <text>1-O-hexadecyl-2-(9Z)-octadecenoyl-sn-glycero-3-phosphocholine + H2O = 1-O-hexadecyl-sn-glycero-3-phosphocholine + (9Z)-octadecenoate + H(+)</text>
        <dbReference type="Rhea" id="RHEA:40915"/>
        <dbReference type="ChEBI" id="CHEBI:15377"/>
        <dbReference type="ChEBI" id="CHEBI:15378"/>
        <dbReference type="ChEBI" id="CHEBI:30823"/>
        <dbReference type="ChEBI" id="CHEBI:34112"/>
        <dbReference type="ChEBI" id="CHEBI:64496"/>
    </reaction>
    <physiologicalReaction direction="left-to-right" evidence="38">
        <dbReference type="Rhea" id="RHEA:40916"/>
    </physiologicalReaction>
</comment>
<keyword evidence="11" id="KW-0472">Membrane</keyword>
<evidence type="ECO:0000256" key="13">
    <source>
        <dbReference type="ARBA" id="ARBA00023369"/>
    </source>
</evidence>
<comment type="catalytic activity">
    <reaction evidence="39">
        <text>1-hexadecanoyl-2-(9Z)-octadecenoyl-3-octadecanoyl-sn-glycerol + H2O = 1-hexadecanoyl-3-octadecanoyl-sn-glycerol + (9Z)-octadecenoate + H(+)</text>
        <dbReference type="Rhea" id="RHEA:41103"/>
        <dbReference type="ChEBI" id="CHEBI:15377"/>
        <dbReference type="ChEBI" id="CHEBI:15378"/>
        <dbReference type="ChEBI" id="CHEBI:30823"/>
        <dbReference type="ChEBI" id="CHEBI:77623"/>
        <dbReference type="ChEBI" id="CHEBI:77624"/>
    </reaction>
    <physiologicalReaction direction="left-to-right" evidence="39">
        <dbReference type="Rhea" id="RHEA:41104"/>
    </physiologicalReaction>
</comment>
<comment type="catalytic activity">
    <reaction evidence="29">
        <text>1,2-dihexadecanoyl-sn-glycero-3-phosphocholine + H2O = 1-hexadecanoyl-sn-glycero-3-phosphocholine + hexadecanoate + H(+)</text>
        <dbReference type="Rhea" id="RHEA:41223"/>
        <dbReference type="ChEBI" id="CHEBI:7896"/>
        <dbReference type="ChEBI" id="CHEBI:15377"/>
        <dbReference type="ChEBI" id="CHEBI:15378"/>
        <dbReference type="ChEBI" id="CHEBI:72998"/>
        <dbReference type="ChEBI" id="CHEBI:72999"/>
    </reaction>
    <physiologicalReaction direction="left-to-right" evidence="29">
        <dbReference type="Rhea" id="RHEA:41224"/>
    </physiologicalReaction>
</comment>
<evidence type="ECO:0000256" key="42">
    <source>
        <dbReference type="ARBA" id="ARBA00049461"/>
    </source>
</evidence>
<comment type="similarity">
    <text evidence="2">Belongs to the 'GDSL' lipolytic enzyme family. Phospholipase B1 subfamily.</text>
</comment>
<comment type="catalytic activity">
    <reaction evidence="35">
        <text>1-hexadecanoyl-sn-glycero-3-phosphocholine + H2O = sn-glycerol 3-phosphocholine + hexadecanoate + H(+)</text>
        <dbReference type="Rhea" id="RHEA:40435"/>
        <dbReference type="ChEBI" id="CHEBI:7896"/>
        <dbReference type="ChEBI" id="CHEBI:15377"/>
        <dbReference type="ChEBI" id="CHEBI:15378"/>
        <dbReference type="ChEBI" id="CHEBI:16870"/>
        <dbReference type="ChEBI" id="CHEBI:72998"/>
    </reaction>
    <physiologicalReaction direction="left-to-right" evidence="35">
        <dbReference type="Rhea" id="RHEA:40436"/>
    </physiologicalReaction>
</comment>
<comment type="catalytic activity">
    <reaction evidence="33">
        <text>a 1-acyl-sn-glycero-3-phosphocholine + H2O = sn-glycerol 3-phosphocholine + a fatty acid + H(+)</text>
        <dbReference type="Rhea" id="RHEA:15177"/>
        <dbReference type="ChEBI" id="CHEBI:15377"/>
        <dbReference type="ChEBI" id="CHEBI:15378"/>
        <dbReference type="ChEBI" id="CHEBI:16870"/>
        <dbReference type="ChEBI" id="CHEBI:28868"/>
        <dbReference type="ChEBI" id="CHEBI:58168"/>
        <dbReference type="EC" id="3.1.1.5"/>
    </reaction>
    <physiologicalReaction direction="left-to-right" evidence="33">
        <dbReference type="Rhea" id="RHEA:15178"/>
    </physiologicalReaction>
</comment>
<comment type="catalytic activity">
    <reaction evidence="24">
        <text>1-hexadecanoyl-2-(9Z)-octadecenoyl-3-octadecanoyl-sn-glycerol + H2O = 1-hexadecanoyl-2-(9Z-octadecenoyl)-sn-glycerol + octadecanoate + H(+)</text>
        <dbReference type="Rhea" id="RHEA:41111"/>
        <dbReference type="ChEBI" id="CHEBI:15377"/>
        <dbReference type="ChEBI" id="CHEBI:15378"/>
        <dbReference type="ChEBI" id="CHEBI:25629"/>
        <dbReference type="ChEBI" id="CHEBI:75466"/>
        <dbReference type="ChEBI" id="CHEBI:77623"/>
    </reaction>
    <physiologicalReaction direction="left-to-right" evidence="24">
        <dbReference type="Rhea" id="RHEA:41112"/>
    </physiologicalReaction>
</comment>
<evidence type="ECO:0000313" key="44">
    <source>
        <dbReference type="Proteomes" id="UP000792457"/>
    </source>
</evidence>
<comment type="catalytic activity">
    <reaction evidence="14">
        <text>1-hexadecanoyl-2-(9Z,12Z-octadecadienoyl)-sn-glycero-3-phosphocholine + H2O = (9Z,12Z)-octadecadienoate + 1-hexadecanoyl-sn-glycero-3-phosphocholine + H(+)</text>
        <dbReference type="Rhea" id="RHEA:40811"/>
        <dbReference type="ChEBI" id="CHEBI:15377"/>
        <dbReference type="ChEBI" id="CHEBI:15378"/>
        <dbReference type="ChEBI" id="CHEBI:30245"/>
        <dbReference type="ChEBI" id="CHEBI:72998"/>
        <dbReference type="ChEBI" id="CHEBI:73002"/>
    </reaction>
    <physiologicalReaction direction="left-to-right" evidence="14">
        <dbReference type="Rhea" id="RHEA:40812"/>
    </physiologicalReaction>
</comment>
<comment type="catalytic activity">
    <reaction evidence="22">
        <text>1,3-dihexadecanoyl-2-(9Z-octadecenoyl)glycerol + H2O = 1-hexadecanoyl-2-(9Z-octadecenoyl)-glycerol + hexadecanoate + H(+)</text>
        <dbReference type="Rhea" id="RHEA:40979"/>
        <dbReference type="ChEBI" id="CHEBI:7896"/>
        <dbReference type="ChEBI" id="CHEBI:15377"/>
        <dbReference type="ChEBI" id="CHEBI:15378"/>
        <dbReference type="ChEBI" id="CHEBI:75585"/>
        <dbReference type="ChEBI" id="CHEBI:75688"/>
    </reaction>
    <physiologicalReaction direction="left-to-right" evidence="22">
        <dbReference type="Rhea" id="RHEA:40980"/>
    </physiologicalReaction>
</comment>
<evidence type="ECO:0000256" key="14">
    <source>
        <dbReference type="ARBA" id="ARBA00023408"/>
    </source>
</evidence>
<comment type="catalytic activity">
    <reaction evidence="23">
        <text>1-(9Z-octadecenoyl)-glycerol + H2O = glycerol + (9Z)-octadecenoate + H(+)</text>
        <dbReference type="Rhea" id="RHEA:38487"/>
        <dbReference type="ChEBI" id="CHEBI:15377"/>
        <dbReference type="ChEBI" id="CHEBI:15378"/>
        <dbReference type="ChEBI" id="CHEBI:17754"/>
        <dbReference type="ChEBI" id="CHEBI:30823"/>
        <dbReference type="ChEBI" id="CHEBI:75342"/>
    </reaction>
    <physiologicalReaction direction="left-to-right" evidence="23">
        <dbReference type="Rhea" id="RHEA:38488"/>
    </physiologicalReaction>
</comment>
<evidence type="ECO:0000256" key="27">
    <source>
        <dbReference type="ARBA" id="ARBA00048049"/>
    </source>
</evidence>
<reference evidence="43" key="2">
    <citation type="submission" date="2017-10" db="EMBL/GenBank/DDBJ databases">
        <title>Ladona fulva Genome sequencing and assembly.</title>
        <authorList>
            <person name="Murali S."/>
            <person name="Richards S."/>
            <person name="Bandaranaike D."/>
            <person name="Bellair M."/>
            <person name="Blankenburg K."/>
            <person name="Chao H."/>
            <person name="Dinh H."/>
            <person name="Doddapaneni H."/>
            <person name="Dugan-Rocha S."/>
            <person name="Elkadiri S."/>
            <person name="Gnanaolivu R."/>
            <person name="Hernandez B."/>
            <person name="Skinner E."/>
            <person name="Javaid M."/>
            <person name="Lee S."/>
            <person name="Li M."/>
            <person name="Ming W."/>
            <person name="Munidasa M."/>
            <person name="Muniz J."/>
            <person name="Nguyen L."/>
            <person name="Hughes D."/>
            <person name="Osuji N."/>
            <person name="Pu L.-L."/>
            <person name="Puazo M."/>
            <person name="Qu C."/>
            <person name="Quiroz J."/>
            <person name="Raj R."/>
            <person name="Weissenberger G."/>
            <person name="Xin Y."/>
            <person name="Zou X."/>
            <person name="Han Y."/>
            <person name="Worley K."/>
            <person name="Muzny D."/>
            <person name="Gibbs R."/>
        </authorList>
    </citation>
    <scope>NUCLEOTIDE SEQUENCE</scope>
    <source>
        <strain evidence="43">Sampled in the wild</strain>
    </source>
</reference>
<comment type="caution">
    <text evidence="43">The sequence shown here is derived from an EMBL/GenBank/DDBJ whole genome shotgun (WGS) entry which is preliminary data.</text>
</comment>
<evidence type="ECO:0000256" key="33">
    <source>
        <dbReference type="ARBA" id="ARBA00048454"/>
    </source>
</evidence>
<comment type="function">
    <text evidence="20">Calcium-independent membrane-associated phospholipase that catalyzes complete diacylation of phospholipids by hydrolyzing both sn-1 and sn-2 fatty acyl chains attached to the glycerol backbone (phospholipase B activity). Has dual phospholipase and lysophospholipase activities toward diacylphospholipids. Preferentially cleaves sn-2 ester bonds over sn-1 bonds. Acts as a lipase toward glycerolipid substrates. Hydrolyzes fatty acyl chains of diacylglycerols with preference for the sn-2 position and of triacylglycerols with not positional selectivity. May also hydrolyze long chain retinyl esters such as retinyl palmitate. May contribute to digestion of dietary phospholipids, glycerolipids and retinoids, facilitating lipid absorption at the brush border.</text>
</comment>
<evidence type="ECO:0000256" key="17">
    <source>
        <dbReference type="ARBA" id="ARBA00031182"/>
    </source>
</evidence>
<evidence type="ECO:0000256" key="20">
    <source>
        <dbReference type="ARBA" id="ARBA00045916"/>
    </source>
</evidence>
<keyword evidence="6" id="KW-0732">Signal</keyword>
<evidence type="ECO:0000256" key="24">
    <source>
        <dbReference type="ARBA" id="ARBA00047459"/>
    </source>
</evidence>
<comment type="catalytic activity">
    <reaction evidence="34">
        <text>1-hexadecanoyl-2-(9Z-octadecenoyl)-sn-glycero-3-phosphoethanolamine + H2O = 1-hexadecanoyl-sn-glycero-3-phosphoethanolamine + (9Z)-octadecenoate + H(+)</text>
        <dbReference type="Rhea" id="RHEA:40911"/>
        <dbReference type="ChEBI" id="CHEBI:15377"/>
        <dbReference type="ChEBI" id="CHEBI:15378"/>
        <dbReference type="ChEBI" id="CHEBI:30823"/>
        <dbReference type="ChEBI" id="CHEBI:73004"/>
        <dbReference type="ChEBI" id="CHEBI:73007"/>
    </reaction>
    <physiologicalReaction direction="left-to-right" evidence="34">
        <dbReference type="Rhea" id="RHEA:40912"/>
    </physiologicalReaction>
</comment>
<keyword evidence="7" id="KW-0677">Repeat</keyword>
<keyword evidence="9" id="KW-1133">Transmembrane helix</keyword>
<comment type="catalytic activity">
    <reaction evidence="15">
        <text>a 1,2-diacyl-sn-glycero-3-phosphocholine + H2O = a 1-acyl-sn-glycero-3-phosphocholine + a fatty acid + H(+)</text>
        <dbReference type="Rhea" id="RHEA:15801"/>
        <dbReference type="ChEBI" id="CHEBI:15377"/>
        <dbReference type="ChEBI" id="CHEBI:15378"/>
        <dbReference type="ChEBI" id="CHEBI:28868"/>
        <dbReference type="ChEBI" id="CHEBI:57643"/>
        <dbReference type="ChEBI" id="CHEBI:58168"/>
        <dbReference type="EC" id="3.1.1.4"/>
    </reaction>
    <physiologicalReaction direction="left-to-right" evidence="15">
        <dbReference type="Rhea" id="RHEA:15802"/>
    </physiologicalReaction>
</comment>
<comment type="catalytic activity">
    <reaction evidence="27">
        <text>a 1-O-alkyl-2-acyl-sn-glycero-3-phosphocholine + H2O = a 1-O-alkyl-sn-glycero-3-phosphocholine + a fatty acid + H(+)</text>
        <dbReference type="Rhea" id="RHEA:36231"/>
        <dbReference type="ChEBI" id="CHEBI:15377"/>
        <dbReference type="ChEBI" id="CHEBI:15378"/>
        <dbReference type="ChEBI" id="CHEBI:28868"/>
        <dbReference type="ChEBI" id="CHEBI:30909"/>
        <dbReference type="ChEBI" id="CHEBI:36702"/>
        <dbReference type="EC" id="3.1.1.4"/>
    </reaction>
    <physiologicalReaction direction="left-to-right" evidence="27">
        <dbReference type="Rhea" id="RHEA:36232"/>
    </physiologicalReaction>
</comment>
<comment type="catalytic activity">
    <reaction evidence="13">
        <text>a triacylglycerol + H2O = a diacylglycerol + a fatty acid + H(+)</text>
        <dbReference type="Rhea" id="RHEA:12044"/>
        <dbReference type="ChEBI" id="CHEBI:15377"/>
        <dbReference type="ChEBI" id="CHEBI:15378"/>
        <dbReference type="ChEBI" id="CHEBI:17855"/>
        <dbReference type="ChEBI" id="CHEBI:18035"/>
        <dbReference type="ChEBI" id="CHEBI:28868"/>
        <dbReference type="EC" id="3.1.1.3"/>
    </reaction>
    <physiologicalReaction direction="left-to-right" evidence="13">
        <dbReference type="Rhea" id="RHEA:12045"/>
    </physiologicalReaction>
</comment>
<evidence type="ECO:0000256" key="18">
    <source>
        <dbReference type="ARBA" id="ARBA00031485"/>
    </source>
</evidence>
<evidence type="ECO:0000256" key="25">
    <source>
        <dbReference type="ARBA" id="ARBA00048011"/>
    </source>
</evidence>
<evidence type="ECO:0000256" key="2">
    <source>
        <dbReference type="ARBA" id="ARBA00009979"/>
    </source>
</evidence>
<evidence type="ECO:0000256" key="21">
    <source>
        <dbReference type="ARBA" id="ARBA00047324"/>
    </source>
</evidence>
<evidence type="ECO:0000256" key="11">
    <source>
        <dbReference type="ARBA" id="ARBA00023136"/>
    </source>
</evidence>
<dbReference type="GO" id="GO:0016324">
    <property type="term" value="C:apical plasma membrane"/>
    <property type="evidence" value="ECO:0007669"/>
    <property type="project" value="UniProtKB-SubCell"/>
</dbReference>
<organism evidence="43 44">
    <name type="scientific">Ladona fulva</name>
    <name type="common">Scarce chaser dragonfly</name>
    <name type="synonym">Libellula fulva</name>
    <dbReference type="NCBI Taxonomy" id="123851"/>
    <lineage>
        <taxon>Eukaryota</taxon>
        <taxon>Metazoa</taxon>
        <taxon>Ecdysozoa</taxon>
        <taxon>Arthropoda</taxon>
        <taxon>Hexapoda</taxon>
        <taxon>Insecta</taxon>
        <taxon>Pterygota</taxon>
        <taxon>Palaeoptera</taxon>
        <taxon>Odonata</taxon>
        <taxon>Epiprocta</taxon>
        <taxon>Anisoptera</taxon>
        <taxon>Libelluloidea</taxon>
        <taxon>Libellulidae</taxon>
        <taxon>Ladona</taxon>
    </lineage>
</organism>
<evidence type="ECO:0000256" key="22">
    <source>
        <dbReference type="ARBA" id="ARBA00047363"/>
    </source>
</evidence>
<evidence type="ECO:0000256" key="7">
    <source>
        <dbReference type="ARBA" id="ARBA00022737"/>
    </source>
</evidence>
<keyword evidence="4" id="KW-1003">Cell membrane</keyword>
<comment type="catalytic activity">
    <reaction evidence="40">
        <text>1,2-dihexadecanoyl-sn-glycero-3-phosphocholine + 2 H2O = sn-glycerol 3-phosphocholine + 2 hexadecanoate + 2 H(+)</text>
        <dbReference type="Rhea" id="RHEA:40975"/>
        <dbReference type="ChEBI" id="CHEBI:7896"/>
        <dbReference type="ChEBI" id="CHEBI:15377"/>
        <dbReference type="ChEBI" id="CHEBI:15378"/>
        <dbReference type="ChEBI" id="CHEBI:16870"/>
        <dbReference type="ChEBI" id="CHEBI:72999"/>
    </reaction>
    <physiologicalReaction direction="left-to-right" evidence="40">
        <dbReference type="Rhea" id="RHEA:40976"/>
    </physiologicalReaction>
</comment>
<dbReference type="InterPro" id="IPR038885">
    <property type="entry name" value="PLB1"/>
</dbReference>
<dbReference type="GO" id="GO:0004622">
    <property type="term" value="F:phosphatidylcholine lysophospholipase activity"/>
    <property type="evidence" value="ECO:0007669"/>
    <property type="project" value="UniProtKB-EC"/>
</dbReference>
<name>A0A8K0K9N7_LADFU</name>
<dbReference type="SUPFAM" id="SSF52266">
    <property type="entry name" value="SGNH hydrolase"/>
    <property type="match status" value="1"/>
</dbReference>
<comment type="catalytic activity">
    <reaction evidence="26">
        <text>1-hexadecanoyl-2-(9Z-octadecenoyl)-sn-glycero-3-phospho-(1'-sn-glycerol) + H2O = 1-hexadecanoyl-sn-glycero-3-phospho-(1'-sn-glycerol) + (9Z)-octadecenoate + H(+)</text>
        <dbReference type="Rhea" id="RHEA:40919"/>
        <dbReference type="ChEBI" id="CHEBI:15377"/>
        <dbReference type="ChEBI" id="CHEBI:15378"/>
        <dbReference type="ChEBI" id="CHEBI:30823"/>
        <dbReference type="ChEBI" id="CHEBI:72841"/>
        <dbReference type="ChEBI" id="CHEBI:75158"/>
    </reaction>
    <physiologicalReaction direction="left-to-right" evidence="26">
        <dbReference type="Rhea" id="RHEA:40920"/>
    </physiologicalReaction>
</comment>
<dbReference type="GO" id="GO:0004806">
    <property type="term" value="F:triacylglycerol lipase activity"/>
    <property type="evidence" value="ECO:0007669"/>
    <property type="project" value="UniProtKB-EC"/>
</dbReference>
<evidence type="ECO:0000256" key="16">
    <source>
        <dbReference type="ARBA" id="ARBA00029723"/>
    </source>
</evidence>
<dbReference type="InterPro" id="IPR035547">
    <property type="entry name" value="Phospholipase_B"/>
</dbReference>
<keyword evidence="10" id="KW-0443">Lipid metabolism</keyword>
<evidence type="ECO:0000256" key="38">
    <source>
        <dbReference type="ARBA" id="ARBA00048872"/>
    </source>
</evidence>
<evidence type="ECO:0000256" key="1">
    <source>
        <dbReference type="ARBA" id="ARBA00004247"/>
    </source>
</evidence>
<dbReference type="GO" id="GO:0006644">
    <property type="term" value="P:phospholipid metabolic process"/>
    <property type="evidence" value="ECO:0007669"/>
    <property type="project" value="TreeGrafter"/>
</dbReference>
<evidence type="ECO:0000256" key="9">
    <source>
        <dbReference type="ARBA" id="ARBA00022989"/>
    </source>
</evidence>
<dbReference type="InterPro" id="IPR001087">
    <property type="entry name" value="GDSL"/>
</dbReference>
<evidence type="ECO:0000256" key="8">
    <source>
        <dbReference type="ARBA" id="ARBA00022801"/>
    </source>
</evidence>
<accession>A0A8K0K9N7</accession>
<keyword evidence="12" id="KW-0325">Glycoprotein</keyword>
<evidence type="ECO:0000256" key="30">
    <source>
        <dbReference type="ARBA" id="ARBA00048362"/>
    </source>
</evidence>
<proteinExistence type="inferred from homology"/>
<dbReference type="AlphaFoldDB" id="A0A8K0K9N7"/>
<dbReference type="Pfam" id="PF00657">
    <property type="entry name" value="Lipase_GDSL"/>
    <property type="match status" value="1"/>
</dbReference>
<comment type="catalytic activity">
    <reaction evidence="28">
        <text>1,2-di-(9Z-octadecenoyl)-sn-glycero-3-phosphocholine + H2O = 1-(9Z-octadecenoyl)-sn-glycero-3-phosphocholine + (9Z)-octadecenoate + H(+)</text>
        <dbReference type="Rhea" id="RHEA:40923"/>
        <dbReference type="ChEBI" id="CHEBI:15377"/>
        <dbReference type="ChEBI" id="CHEBI:15378"/>
        <dbReference type="ChEBI" id="CHEBI:28610"/>
        <dbReference type="ChEBI" id="CHEBI:30823"/>
        <dbReference type="ChEBI" id="CHEBI:74669"/>
    </reaction>
    <physiologicalReaction direction="left-to-right" evidence="28">
        <dbReference type="Rhea" id="RHEA:40924"/>
    </physiologicalReaction>
</comment>
<evidence type="ECO:0000256" key="15">
    <source>
        <dbReference type="ARBA" id="ARBA00023422"/>
    </source>
</evidence>